<feature type="compositionally biased region" description="Basic residues" evidence="1">
    <location>
        <begin position="1"/>
        <end position="19"/>
    </location>
</feature>
<feature type="domain" description="HNH nuclease" evidence="2">
    <location>
        <begin position="47"/>
        <end position="91"/>
    </location>
</feature>
<evidence type="ECO:0000313" key="4">
    <source>
        <dbReference type="Proteomes" id="UP001166585"/>
    </source>
</evidence>
<gene>
    <name evidence="3" type="ORF">KIP89_03595</name>
</gene>
<dbReference type="RefSeq" id="WP_213754043.1">
    <property type="nucleotide sequence ID" value="NZ_JAHCQH010000014.1"/>
</dbReference>
<dbReference type="InterPro" id="IPR044925">
    <property type="entry name" value="His-Me_finger_sf"/>
</dbReference>
<keyword evidence="3" id="KW-0378">Hydrolase</keyword>
<keyword evidence="3" id="KW-0540">Nuclease</keyword>
<keyword evidence="3" id="KW-0255">Endonuclease</keyword>
<accession>A0ABS5R3E9</accession>
<evidence type="ECO:0000313" key="3">
    <source>
        <dbReference type="EMBL" id="MBS9476183.1"/>
    </source>
</evidence>
<evidence type="ECO:0000259" key="2">
    <source>
        <dbReference type="Pfam" id="PF13392"/>
    </source>
</evidence>
<dbReference type="Pfam" id="PF13392">
    <property type="entry name" value="HNH_3"/>
    <property type="match status" value="1"/>
</dbReference>
<name>A0ABS5R3E9_9HYPH</name>
<dbReference type="GO" id="GO:0004519">
    <property type="term" value="F:endonuclease activity"/>
    <property type="evidence" value="ECO:0007669"/>
    <property type="project" value="UniProtKB-KW"/>
</dbReference>
<organism evidence="3 4">
    <name type="scientific">Ancylobacter radicis</name>
    <dbReference type="NCBI Taxonomy" id="2836179"/>
    <lineage>
        <taxon>Bacteria</taxon>
        <taxon>Pseudomonadati</taxon>
        <taxon>Pseudomonadota</taxon>
        <taxon>Alphaproteobacteria</taxon>
        <taxon>Hyphomicrobiales</taxon>
        <taxon>Xanthobacteraceae</taxon>
        <taxon>Ancylobacter</taxon>
    </lineage>
</organism>
<proteinExistence type="predicted"/>
<dbReference type="EMBL" id="JAHCQH010000014">
    <property type="protein sequence ID" value="MBS9476183.1"/>
    <property type="molecule type" value="Genomic_DNA"/>
</dbReference>
<dbReference type="InterPro" id="IPR003615">
    <property type="entry name" value="HNH_nuc"/>
</dbReference>
<dbReference type="Proteomes" id="UP001166585">
    <property type="component" value="Unassembled WGS sequence"/>
</dbReference>
<protein>
    <submittedName>
        <fullName evidence="3">HNH endonuclease</fullName>
    </submittedName>
</protein>
<reference evidence="3" key="1">
    <citation type="submission" date="2021-05" db="EMBL/GenBank/DDBJ databases">
        <authorList>
            <person name="Sun Q."/>
            <person name="Inoue M."/>
        </authorList>
    </citation>
    <scope>NUCLEOTIDE SEQUENCE</scope>
    <source>
        <strain evidence="3">VKM B-3255</strain>
    </source>
</reference>
<dbReference type="SUPFAM" id="SSF54060">
    <property type="entry name" value="His-Me finger endonucleases"/>
    <property type="match status" value="1"/>
</dbReference>
<evidence type="ECO:0000256" key="1">
    <source>
        <dbReference type="SAM" id="MobiDB-lite"/>
    </source>
</evidence>
<feature type="region of interest" description="Disordered" evidence="1">
    <location>
        <begin position="1"/>
        <end position="42"/>
    </location>
</feature>
<sequence length="121" mass="13731">MRGKHGHHVTASRQHRWKPGSRVGSTGHVKVRVGRSHPLADPNGWAYEHLVVWCAAGRPRPGRGEVLHHLNEDKTDNRIENLHLMTKSEHNALHLRNRPRCPETGRLLDGVEHNALPEVRS</sequence>
<keyword evidence="4" id="KW-1185">Reference proteome</keyword>
<dbReference type="Gene3D" id="3.90.75.20">
    <property type="match status" value="1"/>
</dbReference>
<comment type="caution">
    <text evidence="3">The sequence shown here is derived from an EMBL/GenBank/DDBJ whole genome shotgun (WGS) entry which is preliminary data.</text>
</comment>